<accession>A0A9Q0H0M3</accession>
<dbReference type="AlphaFoldDB" id="A0A9Q0H0M3"/>
<gene>
    <name evidence="1" type="ORF">NE237_014141</name>
</gene>
<dbReference type="EMBL" id="JAMYWD010000011">
    <property type="protein sequence ID" value="KAJ4957358.1"/>
    <property type="molecule type" value="Genomic_DNA"/>
</dbReference>
<organism evidence="1 2">
    <name type="scientific">Protea cynaroides</name>
    <dbReference type="NCBI Taxonomy" id="273540"/>
    <lineage>
        <taxon>Eukaryota</taxon>
        <taxon>Viridiplantae</taxon>
        <taxon>Streptophyta</taxon>
        <taxon>Embryophyta</taxon>
        <taxon>Tracheophyta</taxon>
        <taxon>Spermatophyta</taxon>
        <taxon>Magnoliopsida</taxon>
        <taxon>Proteales</taxon>
        <taxon>Proteaceae</taxon>
        <taxon>Protea</taxon>
    </lineage>
</organism>
<evidence type="ECO:0000313" key="2">
    <source>
        <dbReference type="Proteomes" id="UP001141806"/>
    </source>
</evidence>
<keyword evidence="2" id="KW-1185">Reference proteome</keyword>
<dbReference type="Proteomes" id="UP001141806">
    <property type="component" value="Unassembled WGS sequence"/>
</dbReference>
<evidence type="ECO:0000313" key="1">
    <source>
        <dbReference type="EMBL" id="KAJ4957358.1"/>
    </source>
</evidence>
<name>A0A9Q0H0M3_9MAGN</name>
<proteinExistence type="predicted"/>
<protein>
    <submittedName>
        <fullName evidence="1">Uncharacterized protein</fullName>
    </submittedName>
</protein>
<comment type="caution">
    <text evidence="1">The sequence shown here is derived from an EMBL/GenBank/DDBJ whole genome shotgun (WGS) entry which is preliminary data.</text>
</comment>
<sequence>MCIRALALDLAVHPDSAAGCRLQRPRLIDRHLDEAPAGPLRVPELTGTWSLLYYLPVALELNIVFSVPILEVGMFDVTRRVGGATRVPQERHASPPATSILEGTIGMDLTTDDSVLEDKVGWEWVLALHLPWDVDRLTDLEEEEFKKEFFRFATRSKAALVTLGKATQSMYDCAWVAEAKARQVEAEMEKL</sequence>
<reference evidence="1" key="1">
    <citation type="journal article" date="2023" name="Plant J.">
        <title>The genome of the king protea, Protea cynaroides.</title>
        <authorList>
            <person name="Chang J."/>
            <person name="Duong T.A."/>
            <person name="Schoeman C."/>
            <person name="Ma X."/>
            <person name="Roodt D."/>
            <person name="Barker N."/>
            <person name="Li Z."/>
            <person name="Van de Peer Y."/>
            <person name="Mizrachi E."/>
        </authorList>
    </citation>
    <scope>NUCLEOTIDE SEQUENCE</scope>
    <source>
        <tissue evidence="1">Young leaves</tissue>
    </source>
</reference>